<keyword evidence="1" id="KW-0472">Membrane</keyword>
<feature type="transmembrane region" description="Helical" evidence="1">
    <location>
        <begin position="36"/>
        <end position="56"/>
    </location>
</feature>
<dbReference type="AlphaFoldDB" id="A0A822XPF6"/>
<evidence type="ECO:0000313" key="2">
    <source>
        <dbReference type="EMBL" id="DAD22187.1"/>
    </source>
</evidence>
<comment type="caution">
    <text evidence="2">The sequence shown here is derived from an EMBL/GenBank/DDBJ whole genome shotgun (WGS) entry which is preliminary data.</text>
</comment>
<keyword evidence="1" id="KW-1133">Transmembrane helix</keyword>
<evidence type="ECO:0000313" key="3">
    <source>
        <dbReference type="Proteomes" id="UP000607653"/>
    </source>
</evidence>
<gene>
    <name evidence="2" type="ORF">HUJ06_023650</name>
</gene>
<name>A0A822XPF6_NELNU</name>
<accession>A0A822XPF6</accession>
<organism evidence="2 3">
    <name type="scientific">Nelumbo nucifera</name>
    <name type="common">Sacred lotus</name>
    <dbReference type="NCBI Taxonomy" id="4432"/>
    <lineage>
        <taxon>Eukaryota</taxon>
        <taxon>Viridiplantae</taxon>
        <taxon>Streptophyta</taxon>
        <taxon>Embryophyta</taxon>
        <taxon>Tracheophyta</taxon>
        <taxon>Spermatophyta</taxon>
        <taxon>Magnoliopsida</taxon>
        <taxon>Proteales</taxon>
        <taxon>Nelumbonaceae</taxon>
        <taxon>Nelumbo</taxon>
    </lineage>
</organism>
<proteinExistence type="predicted"/>
<evidence type="ECO:0000256" key="1">
    <source>
        <dbReference type="SAM" id="Phobius"/>
    </source>
</evidence>
<dbReference type="Proteomes" id="UP000607653">
    <property type="component" value="Unassembled WGS sequence"/>
</dbReference>
<sequence>MFRCQLSELLHGLWFSSVHIGFKYALVESITLEETLVADLLMPSGLFVLLLFLLGCHR</sequence>
<dbReference type="EMBL" id="DUZY01000001">
    <property type="protein sequence ID" value="DAD22187.1"/>
    <property type="molecule type" value="Genomic_DNA"/>
</dbReference>
<protein>
    <submittedName>
        <fullName evidence="2">Uncharacterized protein</fullName>
    </submittedName>
</protein>
<keyword evidence="3" id="KW-1185">Reference proteome</keyword>
<keyword evidence="1" id="KW-0812">Transmembrane</keyword>
<reference evidence="2 3" key="1">
    <citation type="journal article" date="2020" name="Mol. Biol. Evol.">
        <title>Distinct Expression and Methylation Patterns for Genes with Different Fates following a Single Whole-Genome Duplication in Flowering Plants.</title>
        <authorList>
            <person name="Shi T."/>
            <person name="Rahmani R.S."/>
            <person name="Gugger P.F."/>
            <person name="Wang M."/>
            <person name="Li H."/>
            <person name="Zhang Y."/>
            <person name="Li Z."/>
            <person name="Wang Q."/>
            <person name="Van de Peer Y."/>
            <person name="Marchal K."/>
            <person name="Chen J."/>
        </authorList>
    </citation>
    <scope>NUCLEOTIDE SEQUENCE [LARGE SCALE GENOMIC DNA]</scope>
    <source>
        <tissue evidence="2">Leaf</tissue>
    </source>
</reference>